<reference evidence="2" key="1">
    <citation type="journal article" date="2023" name="Mol. Phylogenet. Evol.">
        <title>Genome-scale phylogeny and comparative genomics of the fungal order Sordariales.</title>
        <authorList>
            <person name="Hensen N."/>
            <person name="Bonometti L."/>
            <person name="Westerberg I."/>
            <person name="Brannstrom I.O."/>
            <person name="Guillou S."/>
            <person name="Cros-Aarteil S."/>
            <person name="Calhoun S."/>
            <person name="Haridas S."/>
            <person name="Kuo A."/>
            <person name="Mondo S."/>
            <person name="Pangilinan J."/>
            <person name="Riley R."/>
            <person name="LaButti K."/>
            <person name="Andreopoulos B."/>
            <person name="Lipzen A."/>
            <person name="Chen C."/>
            <person name="Yan M."/>
            <person name="Daum C."/>
            <person name="Ng V."/>
            <person name="Clum A."/>
            <person name="Steindorff A."/>
            <person name="Ohm R.A."/>
            <person name="Martin F."/>
            <person name="Silar P."/>
            <person name="Natvig D.O."/>
            <person name="Lalanne C."/>
            <person name="Gautier V."/>
            <person name="Ament-Velasquez S.L."/>
            <person name="Kruys A."/>
            <person name="Hutchinson M.I."/>
            <person name="Powell A.J."/>
            <person name="Barry K."/>
            <person name="Miller A.N."/>
            <person name="Grigoriev I.V."/>
            <person name="Debuchy R."/>
            <person name="Gladieux P."/>
            <person name="Hiltunen Thoren M."/>
            <person name="Johannesson H."/>
        </authorList>
    </citation>
    <scope>NUCLEOTIDE SEQUENCE</scope>
    <source>
        <strain evidence="2">PSN243</strain>
    </source>
</reference>
<dbReference type="Proteomes" id="UP001321760">
    <property type="component" value="Unassembled WGS sequence"/>
</dbReference>
<evidence type="ECO:0000313" key="2">
    <source>
        <dbReference type="EMBL" id="KAK4449101.1"/>
    </source>
</evidence>
<comment type="caution">
    <text evidence="2">The sequence shown here is derived from an EMBL/GenBank/DDBJ whole genome shotgun (WGS) entry which is preliminary data.</text>
</comment>
<dbReference type="AlphaFoldDB" id="A0AAV9GMX3"/>
<evidence type="ECO:0000256" key="1">
    <source>
        <dbReference type="SAM" id="MobiDB-lite"/>
    </source>
</evidence>
<dbReference type="EMBL" id="MU865939">
    <property type="protein sequence ID" value="KAK4449101.1"/>
    <property type="molecule type" value="Genomic_DNA"/>
</dbReference>
<keyword evidence="3" id="KW-1185">Reference proteome</keyword>
<proteinExistence type="predicted"/>
<evidence type="ECO:0000313" key="3">
    <source>
        <dbReference type="Proteomes" id="UP001321760"/>
    </source>
</evidence>
<reference evidence="2" key="2">
    <citation type="submission" date="2023-05" db="EMBL/GenBank/DDBJ databases">
        <authorList>
            <consortium name="Lawrence Berkeley National Laboratory"/>
            <person name="Steindorff A."/>
            <person name="Hensen N."/>
            <person name="Bonometti L."/>
            <person name="Westerberg I."/>
            <person name="Brannstrom I.O."/>
            <person name="Guillou S."/>
            <person name="Cros-Aarteil S."/>
            <person name="Calhoun S."/>
            <person name="Haridas S."/>
            <person name="Kuo A."/>
            <person name="Mondo S."/>
            <person name="Pangilinan J."/>
            <person name="Riley R."/>
            <person name="Labutti K."/>
            <person name="Andreopoulos B."/>
            <person name="Lipzen A."/>
            <person name="Chen C."/>
            <person name="Yanf M."/>
            <person name="Daum C."/>
            <person name="Ng V."/>
            <person name="Clum A."/>
            <person name="Ohm R."/>
            <person name="Martin F."/>
            <person name="Silar P."/>
            <person name="Natvig D."/>
            <person name="Lalanne C."/>
            <person name="Gautier V."/>
            <person name="Ament-Velasquez S.L."/>
            <person name="Kruys A."/>
            <person name="Hutchinson M.I."/>
            <person name="Powell A.J."/>
            <person name="Barry K."/>
            <person name="Miller A.N."/>
            <person name="Grigoriev I.V."/>
            <person name="Debuchy R."/>
            <person name="Gladieux P."/>
            <person name="Thoren M.H."/>
            <person name="Johannesson H."/>
        </authorList>
    </citation>
    <scope>NUCLEOTIDE SEQUENCE</scope>
    <source>
        <strain evidence="2">PSN243</strain>
    </source>
</reference>
<feature type="region of interest" description="Disordered" evidence="1">
    <location>
        <begin position="1"/>
        <end position="39"/>
    </location>
</feature>
<organism evidence="2 3">
    <name type="scientific">Podospora aff. communis PSN243</name>
    <dbReference type="NCBI Taxonomy" id="3040156"/>
    <lineage>
        <taxon>Eukaryota</taxon>
        <taxon>Fungi</taxon>
        <taxon>Dikarya</taxon>
        <taxon>Ascomycota</taxon>
        <taxon>Pezizomycotina</taxon>
        <taxon>Sordariomycetes</taxon>
        <taxon>Sordariomycetidae</taxon>
        <taxon>Sordariales</taxon>
        <taxon>Podosporaceae</taxon>
        <taxon>Podospora</taxon>
    </lineage>
</organism>
<feature type="compositionally biased region" description="Polar residues" evidence="1">
    <location>
        <begin position="28"/>
        <end position="39"/>
    </location>
</feature>
<gene>
    <name evidence="2" type="ORF">QBC34DRAFT_425847</name>
</gene>
<protein>
    <submittedName>
        <fullName evidence="2">Uncharacterized protein</fullName>
    </submittedName>
</protein>
<sequence>MAMQSAKPEHHRASKERTVRPRRGYATYRQNSQRTQTNEHISAQWTPTVDILAVFPVGLGQPAYGDCRLRRDTVPQAERSRSFEYDCYPHFPRLPQGAEAYVLSTHYADIPTPSNLLLEPQQPSVKDFVYTKWISFDSHSGLLGAAQPVPLNRPYEARPRASSCICAQYDGIMSSPPHGSLENTPPGPYPQVPECIRLSTYPAWTTSPASY</sequence>
<accession>A0AAV9GMX3</accession>
<name>A0AAV9GMX3_9PEZI</name>